<keyword evidence="10 12" id="KW-0472">Membrane</keyword>
<dbReference type="GO" id="GO:0006888">
    <property type="term" value="P:endoplasmic reticulum to Golgi vesicle-mediated transport"/>
    <property type="evidence" value="ECO:0007669"/>
    <property type="project" value="TreeGrafter"/>
</dbReference>
<dbReference type="GO" id="GO:0005789">
    <property type="term" value="C:endoplasmic reticulum membrane"/>
    <property type="evidence" value="ECO:0007669"/>
    <property type="project" value="UniProtKB-SubCell"/>
</dbReference>
<dbReference type="PANTHER" id="PTHR23284">
    <property type="entry name" value="PROLACTIN REGULATORY ELEMENT BINDING PROTEIN"/>
    <property type="match status" value="1"/>
</dbReference>
<evidence type="ECO:0000256" key="4">
    <source>
        <dbReference type="ARBA" id="ARBA00022692"/>
    </source>
</evidence>
<comment type="subcellular location">
    <subcellularLocation>
        <location evidence="1">Endoplasmic reticulum membrane</location>
        <topology evidence="1">Single-pass type II membrane protein</topology>
    </subcellularLocation>
</comment>
<evidence type="ECO:0000313" key="14">
    <source>
        <dbReference type="Proteomes" id="UP000298030"/>
    </source>
</evidence>
<feature type="transmembrane region" description="Helical" evidence="12">
    <location>
        <begin position="372"/>
        <end position="394"/>
    </location>
</feature>
<keyword evidence="2" id="KW-0813">Transport</keyword>
<dbReference type="Proteomes" id="UP000298030">
    <property type="component" value="Unassembled WGS sequence"/>
</dbReference>
<dbReference type="SUPFAM" id="SSF50998">
    <property type="entry name" value="Quinoprotein alcohol dehydrogenase-like"/>
    <property type="match status" value="1"/>
</dbReference>
<dbReference type="InterPro" id="IPR011047">
    <property type="entry name" value="Quinoprotein_ADH-like_sf"/>
</dbReference>
<dbReference type="PROSITE" id="PS50294">
    <property type="entry name" value="WD_REPEATS_REGION"/>
    <property type="match status" value="1"/>
</dbReference>
<dbReference type="InterPro" id="IPR015943">
    <property type="entry name" value="WD40/YVTN_repeat-like_dom_sf"/>
</dbReference>
<protein>
    <submittedName>
        <fullName evidence="13">WD40 repeat-like protein</fullName>
    </submittedName>
</protein>
<keyword evidence="9 12" id="KW-1133">Transmembrane helix</keyword>
<accession>A0A4Y7TMV3</accession>
<dbReference type="OrthoDB" id="2013972at2759"/>
<evidence type="ECO:0000256" key="2">
    <source>
        <dbReference type="ARBA" id="ARBA00022448"/>
    </source>
</evidence>
<dbReference type="GO" id="GO:0015031">
    <property type="term" value="P:protein transport"/>
    <property type="evidence" value="ECO:0007669"/>
    <property type="project" value="UniProtKB-KW"/>
</dbReference>
<dbReference type="GO" id="GO:0005085">
    <property type="term" value="F:guanyl-nucleotide exchange factor activity"/>
    <property type="evidence" value="ECO:0007669"/>
    <property type="project" value="InterPro"/>
</dbReference>
<dbReference type="PANTHER" id="PTHR23284:SF0">
    <property type="entry name" value="PROLACTIN REGULATORY ELEMENT-BINDING PROTEIN"/>
    <property type="match status" value="1"/>
</dbReference>
<sequence length="396" mass="42756">MRPKHTQHSIPTFPVYSCAFLNDRTFVLGGGGGAARSGIKNKLRLYDVAEDRSITQQHEFELEKGEDAPMSMAAHAETSSVVCGVNSPEDRLEKGFNENCRAYSVEDNQITSLRTKGTLSSGDLEEYQKVTVLSPDGSLLAVAGPHHLSLLSYPDLNLIADPIATEKEIYDAAFSPDSLIIATTHSLLVYSLPQSSSGTEKAKQKKGKGKSEKSSTSALSLIKTVDVPASTIGEGSTFRQIKINLSTPNIAYTVINTNPPRSRQKKTAPRQGFVLKWNTESWTIEKSKKVGEKGITCFDLSYDGRWLAYGSSELNIGLLDASTLSPLATILKAHEFPATVVKFNPSGNLVVSGSPDNSIRVVTIPAHISSGVGTFVFILAVVLVILAILVQLYLKA</sequence>
<evidence type="ECO:0000256" key="1">
    <source>
        <dbReference type="ARBA" id="ARBA00004648"/>
    </source>
</evidence>
<keyword evidence="6" id="KW-0256">Endoplasmic reticulum</keyword>
<dbReference type="AlphaFoldDB" id="A0A4Y7TMV3"/>
<dbReference type="PROSITE" id="PS50082">
    <property type="entry name" value="WD_REPEATS_2"/>
    <property type="match status" value="1"/>
</dbReference>
<reference evidence="13 14" key="1">
    <citation type="journal article" date="2019" name="Nat. Ecol. Evol.">
        <title>Megaphylogeny resolves global patterns of mushroom evolution.</title>
        <authorList>
            <person name="Varga T."/>
            <person name="Krizsan K."/>
            <person name="Foldi C."/>
            <person name="Dima B."/>
            <person name="Sanchez-Garcia M."/>
            <person name="Sanchez-Ramirez S."/>
            <person name="Szollosi G.J."/>
            <person name="Szarkandi J.G."/>
            <person name="Papp V."/>
            <person name="Albert L."/>
            <person name="Andreopoulos W."/>
            <person name="Angelini C."/>
            <person name="Antonin V."/>
            <person name="Barry K.W."/>
            <person name="Bougher N.L."/>
            <person name="Buchanan P."/>
            <person name="Buyck B."/>
            <person name="Bense V."/>
            <person name="Catcheside P."/>
            <person name="Chovatia M."/>
            <person name="Cooper J."/>
            <person name="Damon W."/>
            <person name="Desjardin D."/>
            <person name="Finy P."/>
            <person name="Geml J."/>
            <person name="Haridas S."/>
            <person name="Hughes K."/>
            <person name="Justo A."/>
            <person name="Karasinski D."/>
            <person name="Kautmanova I."/>
            <person name="Kiss B."/>
            <person name="Kocsube S."/>
            <person name="Kotiranta H."/>
            <person name="LaButti K.M."/>
            <person name="Lechner B.E."/>
            <person name="Liimatainen K."/>
            <person name="Lipzen A."/>
            <person name="Lukacs Z."/>
            <person name="Mihaltcheva S."/>
            <person name="Morgado L.N."/>
            <person name="Niskanen T."/>
            <person name="Noordeloos M.E."/>
            <person name="Ohm R.A."/>
            <person name="Ortiz-Santana B."/>
            <person name="Ovrebo C."/>
            <person name="Racz N."/>
            <person name="Riley R."/>
            <person name="Savchenko A."/>
            <person name="Shiryaev A."/>
            <person name="Soop K."/>
            <person name="Spirin V."/>
            <person name="Szebenyi C."/>
            <person name="Tomsovsky M."/>
            <person name="Tulloss R.E."/>
            <person name="Uehling J."/>
            <person name="Grigoriev I.V."/>
            <person name="Vagvolgyi C."/>
            <person name="Papp T."/>
            <person name="Martin F.M."/>
            <person name="Miettinen O."/>
            <person name="Hibbett D.S."/>
            <person name="Nagy L.G."/>
        </authorList>
    </citation>
    <scope>NUCLEOTIDE SEQUENCE [LARGE SCALE GENOMIC DNA]</scope>
    <source>
        <strain evidence="13 14">FP101781</strain>
    </source>
</reference>
<feature type="repeat" description="WD" evidence="11">
    <location>
        <begin position="331"/>
        <end position="361"/>
    </location>
</feature>
<keyword evidence="8" id="KW-0653">Protein transport</keyword>
<dbReference type="Gene3D" id="2.130.10.10">
    <property type="entry name" value="YVTN repeat-like/Quinoprotein amine dehydrogenase"/>
    <property type="match status" value="2"/>
</dbReference>
<organism evidence="13 14">
    <name type="scientific">Coprinellus micaceus</name>
    <name type="common">Glistening ink-cap mushroom</name>
    <name type="synonym">Coprinus micaceus</name>
    <dbReference type="NCBI Taxonomy" id="71717"/>
    <lineage>
        <taxon>Eukaryota</taxon>
        <taxon>Fungi</taxon>
        <taxon>Dikarya</taxon>
        <taxon>Basidiomycota</taxon>
        <taxon>Agaricomycotina</taxon>
        <taxon>Agaricomycetes</taxon>
        <taxon>Agaricomycetidae</taxon>
        <taxon>Agaricales</taxon>
        <taxon>Agaricineae</taxon>
        <taxon>Psathyrellaceae</taxon>
        <taxon>Coprinellus</taxon>
    </lineage>
</organism>
<dbReference type="InterPro" id="IPR045260">
    <property type="entry name" value="Sec12-like"/>
</dbReference>
<comment type="caution">
    <text evidence="13">The sequence shown here is derived from an EMBL/GenBank/DDBJ whole genome shotgun (WGS) entry which is preliminary data.</text>
</comment>
<evidence type="ECO:0000313" key="13">
    <source>
        <dbReference type="EMBL" id="TEB35525.1"/>
    </source>
</evidence>
<evidence type="ECO:0000256" key="6">
    <source>
        <dbReference type="ARBA" id="ARBA00022824"/>
    </source>
</evidence>
<keyword evidence="3 11" id="KW-0853">WD repeat</keyword>
<proteinExistence type="predicted"/>
<evidence type="ECO:0000256" key="12">
    <source>
        <dbReference type="SAM" id="Phobius"/>
    </source>
</evidence>
<evidence type="ECO:0000256" key="3">
    <source>
        <dbReference type="ARBA" id="ARBA00022574"/>
    </source>
</evidence>
<dbReference type="InterPro" id="IPR001680">
    <property type="entry name" value="WD40_rpt"/>
</dbReference>
<dbReference type="STRING" id="71717.A0A4Y7TMV3"/>
<keyword evidence="5" id="KW-0677">Repeat</keyword>
<dbReference type="Pfam" id="PF00400">
    <property type="entry name" value="WD40"/>
    <property type="match status" value="1"/>
</dbReference>
<evidence type="ECO:0000256" key="11">
    <source>
        <dbReference type="PROSITE-ProRule" id="PRU00221"/>
    </source>
</evidence>
<evidence type="ECO:0000256" key="8">
    <source>
        <dbReference type="ARBA" id="ARBA00022927"/>
    </source>
</evidence>
<keyword evidence="4 12" id="KW-0812">Transmembrane</keyword>
<evidence type="ECO:0000256" key="5">
    <source>
        <dbReference type="ARBA" id="ARBA00022737"/>
    </source>
</evidence>
<gene>
    <name evidence="13" type="ORF">FA13DRAFT_1811219</name>
</gene>
<evidence type="ECO:0000256" key="9">
    <source>
        <dbReference type="ARBA" id="ARBA00022989"/>
    </source>
</evidence>
<evidence type="ECO:0000256" key="7">
    <source>
        <dbReference type="ARBA" id="ARBA00022892"/>
    </source>
</evidence>
<name>A0A4Y7TMV3_COPMI</name>
<dbReference type="SMART" id="SM00320">
    <property type="entry name" value="WD40"/>
    <property type="match status" value="4"/>
</dbReference>
<dbReference type="EMBL" id="QPFP01000007">
    <property type="protein sequence ID" value="TEB35525.1"/>
    <property type="molecule type" value="Genomic_DNA"/>
</dbReference>
<dbReference type="GO" id="GO:0003400">
    <property type="term" value="P:regulation of COPII vesicle coating"/>
    <property type="evidence" value="ECO:0007669"/>
    <property type="project" value="TreeGrafter"/>
</dbReference>
<keyword evidence="14" id="KW-1185">Reference proteome</keyword>
<evidence type="ECO:0000256" key="10">
    <source>
        <dbReference type="ARBA" id="ARBA00023136"/>
    </source>
</evidence>
<keyword evidence="7" id="KW-0931">ER-Golgi transport</keyword>